<dbReference type="AlphaFoldDB" id="A0A6H5I475"/>
<protein>
    <submittedName>
        <fullName evidence="2">Uncharacterized protein</fullName>
    </submittedName>
</protein>
<keyword evidence="3" id="KW-1185">Reference proteome</keyword>
<evidence type="ECO:0000256" key="1">
    <source>
        <dbReference type="SAM" id="MobiDB-lite"/>
    </source>
</evidence>
<sequence length="540" mass="62348">MEQTNHAMALGDNRQWEANFGADHISTTRAATVNNNMFFVKKVTRKPLLLHDLDNFVGIQIPSLEFLARPVVSCFVCQGLAHGFRCAPPICRVMKEKIQTNTKLILNTNQILEKKTRSAKFSLNVLLTVVLDSTEPRWNEERGKRRFNCATRSSAQTFFRIPCTTVRVRGRPRENVSAYMHTSVRVERRTIRRSFSSSDRQAASDKTTNAQTRTFPRSSRSTIVATIEDEDDEEEYDERHIIYKLYKACQRTKERERERERERIYLNILRAFQKKDLCTRWCQRGLVIRRVYIAILFTRRGRERGAAALHDPSTSSSTSLFFEFTCTRVFIYVYITYKGCAGYTCDLCSHASLGSNVGRYAHTPVYYSGRATSINLYCTKSLVIKLTPAAAAALHLKKKAKVSFEVEGGEGRRRRREEEEEAAAEAQEPVENRLKVSNDRCCTRLASACAIYSANITRINVRIYRIYLRVIRTADYSSRSKPIYIAQQQQQQHRYRTAVVYTRYVPRREVHLNDNRFEIDRTAPVAAVGQNGLYLYMVYT</sequence>
<accession>A0A6H5I475</accession>
<reference evidence="2 3" key="1">
    <citation type="submission" date="2020-02" db="EMBL/GenBank/DDBJ databases">
        <authorList>
            <person name="Ferguson B K."/>
        </authorList>
    </citation>
    <scope>NUCLEOTIDE SEQUENCE [LARGE SCALE GENOMIC DNA]</scope>
</reference>
<evidence type="ECO:0000313" key="2">
    <source>
        <dbReference type="EMBL" id="CAB0031242.1"/>
    </source>
</evidence>
<name>A0A6H5I475_9HYME</name>
<proteinExistence type="predicted"/>
<gene>
    <name evidence="2" type="ORF">TBRA_LOCUS3220</name>
</gene>
<organism evidence="2 3">
    <name type="scientific">Trichogramma brassicae</name>
    <dbReference type="NCBI Taxonomy" id="86971"/>
    <lineage>
        <taxon>Eukaryota</taxon>
        <taxon>Metazoa</taxon>
        <taxon>Ecdysozoa</taxon>
        <taxon>Arthropoda</taxon>
        <taxon>Hexapoda</taxon>
        <taxon>Insecta</taxon>
        <taxon>Pterygota</taxon>
        <taxon>Neoptera</taxon>
        <taxon>Endopterygota</taxon>
        <taxon>Hymenoptera</taxon>
        <taxon>Apocrita</taxon>
        <taxon>Proctotrupomorpha</taxon>
        <taxon>Chalcidoidea</taxon>
        <taxon>Trichogrammatidae</taxon>
        <taxon>Trichogramma</taxon>
    </lineage>
</organism>
<feature type="region of interest" description="Disordered" evidence="1">
    <location>
        <begin position="407"/>
        <end position="429"/>
    </location>
</feature>
<dbReference type="EMBL" id="CADCXV010000638">
    <property type="protein sequence ID" value="CAB0031242.1"/>
    <property type="molecule type" value="Genomic_DNA"/>
</dbReference>
<feature type="region of interest" description="Disordered" evidence="1">
    <location>
        <begin position="194"/>
        <end position="217"/>
    </location>
</feature>
<dbReference type="Proteomes" id="UP000479190">
    <property type="component" value="Unassembled WGS sequence"/>
</dbReference>
<evidence type="ECO:0000313" key="3">
    <source>
        <dbReference type="Proteomes" id="UP000479190"/>
    </source>
</evidence>